<dbReference type="PANTHER" id="PTHR30006:SF3">
    <property type="entry name" value="THIAMINE-BINDING PERIPLASMIC PROTEIN"/>
    <property type="match status" value="1"/>
</dbReference>
<dbReference type="GO" id="GO:0030288">
    <property type="term" value="C:outer membrane-bounded periplasmic space"/>
    <property type="evidence" value="ECO:0007669"/>
    <property type="project" value="InterPro"/>
</dbReference>
<sequence length="325" mass="36776">MYKFLGLVLLLITAPALSKTLTIYTYSSFASDWGPGPAIKKTFEAQCHCQLQLVALDDGVAILNRLRLEGKRSKADIILGLDNSLLSTAKDTGLLAQHQVELPKLNLPNGWHDDTFLPYDYGYFAFIYNAEQLSQPPHSFAELLERPELTLLYQDPRTSTVGQGLMLWVQTLYGERAARVWQNLAKRTVAVTKGWSESYGMFLKGEADLVLSYTSSPAYHLEIEQQTQYQAANFSEGHYLQVEVAAMLKASKEPALARQFLTFMLSPDFQQHVAQGNWMFPVIDTELPDSFTTLITPTPSLSLDSEKIRLHRSHWLKEWRNSVLQ</sequence>
<dbReference type="InterPro" id="IPR005948">
    <property type="entry name" value="ThiB-like"/>
</dbReference>
<evidence type="ECO:0000256" key="1">
    <source>
        <dbReference type="ARBA" id="ARBA00004418"/>
    </source>
</evidence>
<evidence type="ECO:0000256" key="6">
    <source>
        <dbReference type="ARBA" id="ARBA00022764"/>
    </source>
</evidence>
<keyword evidence="4" id="KW-0813">Transport</keyword>
<dbReference type="GO" id="GO:0030976">
    <property type="term" value="F:thiamine pyrophosphate binding"/>
    <property type="evidence" value="ECO:0007669"/>
    <property type="project" value="TreeGrafter"/>
</dbReference>
<dbReference type="RefSeq" id="WP_086964085.1">
    <property type="nucleotide sequence ID" value="NZ_CP021376.1"/>
</dbReference>
<organism evidence="7 8">
    <name type="scientific">Oceanisphaera avium</name>
    <dbReference type="NCBI Taxonomy" id="1903694"/>
    <lineage>
        <taxon>Bacteria</taxon>
        <taxon>Pseudomonadati</taxon>
        <taxon>Pseudomonadota</taxon>
        <taxon>Gammaproteobacteria</taxon>
        <taxon>Aeromonadales</taxon>
        <taxon>Aeromonadaceae</taxon>
        <taxon>Oceanisphaera</taxon>
    </lineage>
</organism>
<dbReference type="NCBIfam" id="TIGR01276">
    <property type="entry name" value="thiB"/>
    <property type="match status" value="1"/>
</dbReference>
<dbReference type="PANTHER" id="PTHR30006">
    <property type="entry name" value="THIAMINE-BINDING PERIPLASMIC PROTEIN-RELATED"/>
    <property type="match status" value="1"/>
</dbReference>
<keyword evidence="8" id="KW-1185">Reference proteome</keyword>
<dbReference type="AlphaFoldDB" id="A0A1Y0CY44"/>
<dbReference type="Proteomes" id="UP000243793">
    <property type="component" value="Chromosome"/>
</dbReference>
<reference evidence="8" key="1">
    <citation type="submission" date="2017-05" db="EMBL/GenBank/DDBJ databases">
        <authorList>
            <person name="Sung H."/>
        </authorList>
    </citation>
    <scope>NUCLEOTIDE SEQUENCE [LARGE SCALE GENOMIC DNA]</scope>
    <source>
        <strain evidence="8">AMac2203</strain>
    </source>
</reference>
<evidence type="ECO:0000256" key="3">
    <source>
        <dbReference type="ARBA" id="ARBA00019815"/>
    </source>
</evidence>
<comment type="similarity">
    <text evidence="2">Belongs to the bacterial solute-binding protein 1 family.</text>
</comment>
<evidence type="ECO:0000256" key="5">
    <source>
        <dbReference type="ARBA" id="ARBA00022729"/>
    </source>
</evidence>
<dbReference type="SUPFAM" id="SSF53850">
    <property type="entry name" value="Periplasmic binding protein-like II"/>
    <property type="match status" value="1"/>
</dbReference>
<gene>
    <name evidence="7" type="ORF">CBP12_08690</name>
</gene>
<protein>
    <recommendedName>
        <fullName evidence="3">Thiamine-binding periplasmic protein</fullName>
    </recommendedName>
</protein>
<evidence type="ECO:0000256" key="2">
    <source>
        <dbReference type="ARBA" id="ARBA00008520"/>
    </source>
</evidence>
<dbReference type="GO" id="GO:0030975">
    <property type="term" value="F:thiamine binding"/>
    <property type="evidence" value="ECO:0007669"/>
    <property type="project" value="InterPro"/>
</dbReference>
<dbReference type="OrthoDB" id="8013425at2"/>
<accession>A0A1Y0CY44</accession>
<evidence type="ECO:0000313" key="7">
    <source>
        <dbReference type="EMBL" id="ART80219.1"/>
    </source>
</evidence>
<dbReference type="EMBL" id="CP021376">
    <property type="protein sequence ID" value="ART80219.1"/>
    <property type="molecule type" value="Genomic_DNA"/>
</dbReference>
<dbReference type="NCBIfam" id="TIGR01254">
    <property type="entry name" value="sfuA"/>
    <property type="match status" value="1"/>
</dbReference>
<dbReference type="GO" id="GO:0015888">
    <property type="term" value="P:thiamine transport"/>
    <property type="evidence" value="ECO:0007669"/>
    <property type="project" value="InterPro"/>
</dbReference>
<dbReference type="Pfam" id="PF01547">
    <property type="entry name" value="SBP_bac_1"/>
    <property type="match status" value="1"/>
</dbReference>
<evidence type="ECO:0000313" key="8">
    <source>
        <dbReference type="Proteomes" id="UP000243793"/>
    </source>
</evidence>
<dbReference type="InterPro" id="IPR005967">
    <property type="entry name" value="ThiB"/>
</dbReference>
<evidence type="ECO:0000256" key="4">
    <source>
        <dbReference type="ARBA" id="ARBA00022448"/>
    </source>
</evidence>
<dbReference type="InterPro" id="IPR006059">
    <property type="entry name" value="SBP"/>
</dbReference>
<comment type="subcellular location">
    <subcellularLocation>
        <location evidence="1">Periplasm</location>
    </subcellularLocation>
</comment>
<keyword evidence="5" id="KW-0732">Signal</keyword>
<dbReference type="KEGG" id="ocm:CBP12_08690"/>
<keyword evidence="6" id="KW-0574">Periplasm</keyword>
<dbReference type="CDD" id="cd13545">
    <property type="entry name" value="PBP2_TbpA"/>
    <property type="match status" value="1"/>
</dbReference>
<dbReference type="Gene3D" id="3.40.190.10">
    <property type="entry name" value="Periplasmic binding protein-like II"/>
    <property type="match status" value="2"/>
</dbReference>
<proteinExistence type="inferred from homology"/>
<name>A0A1Y0CY44_9GAMM</name>